<dbReference type="AlphaFoldDB" id="S8DS43"/>
<gene>
    <name evidence="5" type="ORF">M569_12161</name>
</gene>
<dbReference type="Pfam" id="PF03470">
    <property type="entry name" value="zf-XS"/>
    <property type="match status" value="1"/>
</dbReference>
<dbReference type="InterPro" id="IPR005380">
    <property type="entry name" value="XS_domain"/>
</dbReference>
<organism evidence="5 6">
    <name type="scientific">Genlisea aurea</name>
    <dbReference type="NCBI Taxonomy" id="192259"/>
    <lineage>
        <taxon>Eukaryota</taxon>
        <taxon>Viridiplantae</taxon>
        <taxon>Streptophyta</taxon>
        <taxon>Embryophyta</taxon>
        <taxon>Tracheophyta</taxon>
        <taxon>Spermatophyta</taxon>
        <taxon>Magnoliopsida</taxon>
        <taxon>eudicotyledons</taxon>
        <taxon>Gunneridae</taxon>
        <taxon>Pentapetalae</taxon>
        <taxon>asterids</taxon>
        <taxon>lamiids</taxon>
        <taxon>Lamiales</taxon>
        <taxon>Lentibulariaceae</taxon>
        <taxon>Genlisea</taxon>
    </lineage>
</organism>
<dbReference type="PANTHER" id="PTHR21596">
    <property type="entry name" value="RIBONUCLEASE P SUBUNIT P38"/>
    <property type="match status" value="1"/>
</dbReference>
<evidence type="ECO:0000256" key="2">
    <source>
        <dbReference type="ARBA" id="ARBA00023158"/>
    </source>
</evidence>
<feature type="domain" description="XS" evidence="3">
    <location>
        <begin position="110"/>
        <end position="216"/>
    </location>
</feature>
<keyword evidence="1" id="KW-0175">Coiled coil</keyword>
<accession>S8DS43</accession>
<dbReference type="OrthoDB" id="1892195at2759"/>
<dbReference type="PANTHER" id="PTHR21596:SF23">
    <property type="entry name" value="FACTOR OF DNA METHYLATION 4"/>
    <property type="match status" value="1"/>
</dbReference>
<dbReference type="Pfam" id="PF03468">
    <property type="entry name" value="XS"/>
    <property type="match status" value="1"/>
</dbReference>
<protein>
    <recommendedName>
        <fullName evidence="7">XS domain-containing protein</fullName>
    </recommendedName>
</protein>
<proteinExistence type="predicted"/>
<evidence type="ECO:0000259" key="3">
    <source>
        <dbReference type="Pfam" id="PF03468"/>
    </source>
</evidence>
<dbReference type="GO" id="GO:0080188">
    <property type="term" value="P:gene silencing by siRNA-directed DNA methylation"/>
    <property type="evidence" value="ECO:0007669"/>
    <property type="project" value="InterPro"/>
</dbReference>
<sequence>MSDSYEAETDVSDSELEDYVDRWFNDLMQDKGKVKLSENVYRCPFCPGKKKMVYQSKDLLQHASDLGRSTDLNHRGKHLAVLRFLKDDIRALSSDFSTMTLDHSRSARRDKLFVYPWMGILANVDARSLSDIRDDLARRGFDHVKVRIPRSGCNHAVAAFKRDWSGFYSCIVLDREFEANGRGRRDYYIHRRSSSGGTTELGNGMYGWIAEEEDYENAEGAVGEFLRKNGDLKSVSQVEGDERRKTRLMISDL</sequence>
<dbReference type="Proteomes" id="UP000015453">
    <property type="component" value="Unassembled WGS sequence"/>
</dbReference>
<feature type="non-terminal residue" evidence="5">
    <location>
        <position position="253"/>
    </location>
</feature>
<dbReference type="InterPro" id="IPR038588">
    <property type="entry name" value="XS_domain_sf"/>
</dbReference>
<keyword evidence="2" id="KW-0943">RNA-mediated gene silencing</keyword>
<feature type="domain" description="Zinc finger-XS" evidence="4">
    <location>
        <begin position="43"/>
        <end position="80"/>
    </location>
</feature>
<reference evidence="5 6" key="1">
    <citation type="journal article" date="2013" name="BMC Genomics">
        <title>The miniature genome of a carnivorous plant Genlisea aurea contains a low number of genes and short non-coding sequences.</title>
        <authorList>
            <person name="Leushkin E.V."/>
            <person name="Sutormin R.A."/>
            <person name="Nabieva E.R."/>
            <person name="Penin A.A."/>
            <person name="Kondrashov A.S."/>
            <person name="Logacheva M.D."/>
        </authorList>
    </citation>
    <scope>NUCLEOTIDE SEQUENCE [LARGE SCALE GENOMIC DNA]</scope>
</reference>
<evidence type="ECO:0000256" key="1">
    <source>
        <dbReference type="ARBA" id="ARBA00023054"/>
    </source>
</evidence>
<evidence type="ECO:0000259" key="4">
    <source>
        <dbReference type="Pfam" id="PF03470"/>
    </source>
</evidence>
<evidence type="ECO:0000313" key="5">
    <source>
        <dbReference type="EMBL" id="EPS62632.1"/>
    </source>
</evidence>
<evidence type="ECO:0000313" key="6">
    <source>
        <dbReference type="Proteomes" id="UP000015453"/>
    </source>
</evidence>
<dbReference type="InterPro" id="IPR005381">
    <property type="entry name" value="Znf-XS_domain"/>
</dbReference>
<name>S8DS43_9LAMI</name>
<keyword evidence="6" id="KW-1185">Reference proteome</keyword>
<dbReference type="InterPro" id="IPR045177">
    <property type="entry name" value="FDM1-5/IDN2"/>
</dbReference>
<dbReference type="EMBL" id="AUSU01006010">
    <property type="protein sequence ID" value="EPS62632.1"/>
    <property type="molecule type" value="Genomic_DNA"/>
</dbReference>
<comment type="caution">
    <text evidence="5">The sequence shown here is derived from an EMBL/GenBank/DDBJ whole genome shotgun (WGS) entry which is preliminary data.</text>
</comment>
<evidence type="ECO:0008006" key="7">
    <source>
        <dbReference type="Google" id="ProtNLM"/>
    </source>
</evidence>
<dbReference type="Gene3D" id="3.30.70.2890">
    <property type="entry name" value="XS domain"/>
    <property type="match status" value="1"/>
</dbReference>